<comment type="caution">
    <text evidence="2">The sequence shown here is derived from an EMBL/GenBank/DDBJ whole genome shotgun (WGS) entry which is preliminary data.</text>
</comment>
<dbReference type="PANTHER" id="PTHR23421">
    <property type="entry name" value="BETA-GALACTOSIDASE RELATED"/>
    <property type="match status" value="1"/>
</dbReference>
<dbReference type="EMBL" id="WOCE01000005">
    <property type="protein sequence ID" value="KAE9612963.1"/>
    <property type="molecule type" value="Genomic_DNA"/>
</dbReference>
<dbReference type="Proteomes" id="UP000447434">
    <property type="component" value="Chromosome 5"/>
</dbReference>
<feature type="domain" description="Beta-galactosidase beta-sandwich" evidence="1">
    <location>
        <begin position="21"/>
        <end position="77"/>
    </location>
</feature>
<evidence type="ECO:0000313" key="2">
    <source>
        <dbReference type="EMBL" id="KAE9612963.1"/>
    </source>
</evidence>
<dbReference type="GO" id="GO:0004553">
    <property type="term" value="F:hydrolase activity, hydrolyzing O-glycosyl compounds"/>
    <property type="evidence" value="ECO:0007669"/>
    <property type="project" value="InterPro"/>
</dbReference>
<keyword evidence="3" id="KW-1185">Reference proteome</keyword>
<protein>
    <submittedName>
        <fullName evidence="2">Putative beta-galactosidase</fullName>
    </submittedName>
</protein>
<reference evidence="3" key="1">
    <citation type="journal article" date="2020" name="Nat. Commun.">
        <title>Genome sequence of the cluster root forming white lupin.</title>
        <authorList>
            <person name="Hufnagel B."/>
            <person name="Marques A."/>
            <person name="Soriano A."/>
            <person name="Marques L."/>
            <person name="Divol F."/>
            <person name="Doumas P."/>
            <person name="Sallet E."/>
            <person name="Mancinotti D."/>
            <person name="Carrere S."/>
            <person name="Marande W."/>
            <person name="Arribat S."/>
            <person name="Keller J."/>
            <person name="Huneau C."/>
            <person name="Blein T."/>
            <person name="Aime D."/>
            <person name="Laguerre M."/>
            <person name="Taylor J."/>
            <person name="Schubert V."/>
            <person name="Nelson M."/>
            <person name="Geu-Flores F."/>
            <person name="Crespi M."/>
            <person name="Gallardo-Guerrero K."/>
            <person name="Delaux P.-M."/>
            <person name="Salse J."/>
            <person name="Berges H."/>
            <person name="Guyot R."/>
            <person name="Gouzy J."/>
            <person name="Peret B."/>
        </authorList>
    </citation>
    <scope>NUCLEOTIDE SEQUENCE [LARGE SCALE GENOMIC DNA]</scope>
    <source>
        <strain evidence="3">cv. Amiga</strain>
    </source>
</reference>
<evidence type="ECO:0000313" key="3">
    <source>
        <dbReference type="Proteomes" id="UP000447434"/>
    </source>
</evidence>
<proteinExistence type="predicted"/>
<sequence length="116" mass="13066">MCEQALVSADPVVTSLGNFQQAHVYSTKSGDCAAFLSNYDTKSSARVMFNNMHYNLPPWSISILLDCRNAVFNTAKVCNKSLKFGNVILLVLCLKSYSKGYYFFTLNISIQFDWII</sequence>
<dbReference type="Pfam" id="PF17834">
    <property type="entry name" value="GHD"/>
    <property type="match status" value="1"/>
</dbReference>
<gene>
    <name evidence="2" type="ORF">Lalb_Chr05g0212571</name>
</gene>
<organism evidence="2 3">
    <name type="scientific">Lupinus albus</name>
    <name type="common">White lupine</name>
    <name type="synonym">Lupinus termis</name>
    <dbReference type="NCBI Taxonomy" id="3870"/>
    <lineage>
        <taxon>Eukaryota</taxon>
        <taxon>Viridiplantae</taxon>
        <taxon>Streptophyta</taxon>
        <taxon>Embryophyta</taxon>
        <taxon>Tracheophyta</taxon>
        <taxon>Spermatophyta</taxon>
        <taxon>Magnoliopsida</taxon>
        <taxon>eudicotyledons</taxon>
        <taxon>Gunneridae</taxon>
        <taxon>Pentapetalae</taxon>
        <taxon>rosids</taxon>
        <taxon>fabids</taxon>
        <taxon>Fabales</taxon>
        <taxon>Fabaceae</taxon>
        <taxon>Papilionoideae</taxon>
        <taxon>50 kb inversion clade</taxon>
        <taxon>genistoids sensu lato</taxon>
        <taxon>core genistoids</taxon>
        <taxon>Genisteae</taxon>
        <taxon>Lupinus</taxon>
    </lineage>
</organism>
<dbReference type="GO" id="GO:0005975">
    <property type="term" value="P:carbohydrate metabolic process"/>
    <property type="evidence" value="ECO:0007669"/>
    <property type="project" value="InterPro"/>
</dbReference>
<evidence type="ECO:0000259" key="1">
    <source>
        <dbReference type="Pfam" id="PF17834"/>
    </source>
</evidence>
<dbReference type="InterPro" id="IPR041392">
    <property type="entry name" value="GHD"/>
</dbReference>
<dbReference type="AlphaFoldDB" id="A0A6A4QH01"/>
<dbReference type="OrthoDB" id="1433858at2759"/>
<accession>A0A6A4QH01</accession>
<dbReference type="InterPro" id="IPR001944">
    <property type="entry name" value="Glycoside_Hdrlase_35"/>
</dbReference>
<name>A0A6A4QH01_LUPAL</name>